<dbReference type="GO" id="GO:0043023">
    <property type="term" value="F:ribosomal large subunit binding"/>
    <property type="evidence" value="ECO:0007669"/>
    <property type="project" value="TreeGrafter"/>
</dbReference>
<evidence type="ECO:0000313" key="4">
    <source>
        <dbReference type="Proteomes" id="UP000005496"/>
    </source>
</evidence>
<dbReference type="InterPro" id="IPR004394">
    <property type="entry name" value="Iojap/RsfS/C7orf30"/>
</dbReference>
<dbReference type="Gene3D" id="3.30.460.10">
    <property type="entry name" value="Beta Polymerase, domain 2"/>
    <property type="match status" value="1"/>
</dbReference>
<dbReference type="PANTHER" id="PTHR21043:SF0">
    <property type="entry name" value="MITOCHONDRIAL ASSEMBLY OF RIBOSOMAL LARGE SUBUNIT PROTEIN 1"/>
    <property type="match status" value="1"/>
</dbReference>
<accession>D6SS41</accession>
<keyword evidence="2" id="KW-0810">Translation regulation</keyword>
<comment type="similarity">
    <text evidence="1 2">Belongs to the Iojap/RsfS family.</text>
</comment>
<dbReference type="AlphaFoldDB" id="D6SS41"/>
<keyword evidence="2" id="KW-0963">Cytoplasm</keyword>
<dbReference type="PANTHER" id="PTHR21043">
    <property type="entry name" value="IOJAP SUPERFAMILY ORTHOLOG"/>
    <property type="match status" value="1"/>
</dbReference>
<organism evidence="3 4">
    <name type="scientific">Desulfonatronospira thiodismutans ASO3-1</name>
    <dbReference type="NCBI Taxonomy" id="555779"/>
    <lineage>
        <taxon>Bacteria</taxon>
        <taxon>Pseudomonadati</taxon>
        <taxon>Thermodesulfobacteriota</taxon>
        <taxon>Desulfovibrionia</taxon>
        <taxon>Desulfovibrionales</taxon>
        <taxon>Desulfonatronovibrionaceae</taxon>
        <taxon>Desulfonatronospira</taxon>
    </lineage>
</organism>
<dbReference type="eggNOG" id="COG0799">
    <property type="taxonomic scope" value="Bacteria"/>
</dbReference>
<evidence type="ECO:0000313" key="3">
    <source>
        <dbReference type="EMBL" id="EFI33507.1"/>
    </source>
</evidence>
<comment type="function">
    <text evidence="2">Functions as a ribosomal silencing factor. Interacts with ribosomal protein uL14 (rplN), blocking formation of intersubunit bridge B8. Prevents association of the 30S and 50S ribosomal subunits and the formation of functional ribosomes, thus repressing translation.</text>
</comment>
<dbReference type="GO" id="GO:0042256">
    <property type="term" value="P:cytosolic ribosome assembly"/>
    <property type="evidence" value="ECO:0007669"/>
    <property type="project" value="UniProtKB-UniRule"/>
</dbReference>
<dbReference type="GO" id="GO:0005737">
    <property type="term" value="C:cytoplasm"/>
    <property type="evidence" value="ECO:0007669"/>
    <property type="project" value="UniProtKB-SubCell"/>
</dbReference>
<dbReference type="HAMAP" id="MF_01477">
    <property type="entry name" value="Iojap_RsfS"/>
    <property type="match status" value="1"/>
</dbReference>
<proteinExistence type="inferred from homology"/>
<reference evidence="3" key="1">
    <citation type="submission" date="2010-05" db="EMBL/GenBank/DDBJ databases">
        <title>The draft genome of Desulfonatronospira thiodismutans ASO3-1.</title>
        <authorList>
            <consortium name="US DOE Joint Genome Institute (JGI-PGF)"/>
            <person name="Lucas S."/>
            <person name="Copeland A."/>
            <person name="Lapidus A."/>
            <person name="Cheng J.-F."/>
            <person name="Bruce D."/>
            <person name="Goodwin L."/>
            <person name="Pitluck S."/>
            <person name="Chertkov O."/>
            <person name="Brettin T."/>
            <person name="Detter J.C."/>
            <person name="Han C."/>
            <person name="Land M.L."/>
            <person name="Hauser L."/>
            <person name="Kyrpides N."/>
            <person name="Mikhailova N."/>
            <person name="Muyzer G."/>
            <person name="Woyke T."/>
        </authorList>
    </citation>
    <scope>NUCLEOTIDE SEQUENCE [LARGE SCALE GENOMIC DNA]</scope>
    <source>
        <strain evidence="3">ASO3-1</strain>
    </source>
</reference>
<dbReference type="EMBL" id="ACJN02000003">
    <property type="protein sequence ID" value="EFI33507.1"/>
    <property type="molecule type" value="Genomic_DNA"/>
</dbReference>
<protein>
    <recommendedName>
        <fullName evidence="2">Ribosomal silencing factor RsfS</fullName>
    </recommendedName>
</protein>
<comment type="subcellular location">
    <subcellularLocation>
        <location evidence="2">Cytoplasm</location>
    </subcellularLocation>
</comment>
<dbReference type="InterPro" id="IPR043519">
    <property type="entry name" value="NT_sf"/>
</dbReference>
<dbReference type="OrthoDB" id="9793681at2"/>
<evidence type="ECO:0000256" key="1">
    <source>
        <dbReference type="ARBA" id="ARBA00010574"/>
    </source>
</evidence>
<dbReference type="SUPFAM" id="SSF81301">
    <property type="entry name" value="Nucleotidyltransferase"/>
    <property type="match status" value="1"/>
</dbReference>
<keyword evidence="2" id="KW-0678">Repressor</keyword>
<dbReference type="Proteomes" id="UP000005496">
    <property type="component" value="Unassembled WGS sequence"/>
</dbReference>
<gene>
    <name evidence="2" type="primary">rsfS</name>
    <name evidence="3" type="ORF">Dthio_PD0841</name>
</gene>
<comment type="caution">
    <text evidence="3">The sequence shown here is derived from an EMBL/GenBank/DDBJ whole genome shotgun (WGS) entry which is preliminary data.</text>
</comment>
<dbReference type="GO" id="GO:0090071">
    <property type="term" value="P:negative regulation of ribosome biogenesis"/>
    <property type="evidence" value="ECO:0007669"/>
    <property type="project" value="UniProtKB-UniRule"/>
</dbReference>
<evidence type="ECO:0000256" key="2">
    <source>
        <dbReference type="HAMAP-Rule" id="MF_01477"/>
    </source>
</evidence>
<keyword evidence="4" id="KW-1185">Reference proteome</keyword>
<sequence>MTQSRKKSPSPMEQKLHHLAGALHEKKATDLYALDVTVYCSAFEGLILATAQSERHARSLADHLLEVAHGQNWDYLGMEGYQQAGWILLDFNDILVHIFQEEHRSFYNLEGFWNRGLSIALDLPENDHA</sequence>
<comment type="subunit">
    <text evidence="2">Interacts with ribosomal protein uL14 (rplN).</text>
</comment>
<dbReference type="NCBIfam" id="TIGR00090">
    <property type="entry name" value="rsfS_iojap_ybeB"/>
    <property type="match status" value="1"/>
</dbReference>
<name>D6SS41_9BACT</name>
<dbReference type="Pfam" id="PF02410">
    <property type="entry name" value="RsfS"/>
    <property type="match status" value="1"/>
</dbReference>
<dbReference type="GO" id="GO:0017148">
    <property type="term" value="P:negative regulation of translation"/>
    <property type="evidence" value="ECO:0007669"/>
    <property type="project" value="UniProtKB-UniRule"/>
</dbReference>